<dbReference type="Proteomes" id="UP001642720">
    <property type="component" value="Unassembled WGS sequence"/>
</dbReference>
<gene>
    <name evidence="2" type="ORF">CCMA1212_004502</name>
</gene>
<name>A0ABY2H6K9_9HYPO</name>
<evidence type="ECO:0000313" key="2">
    <source>
        <dbReference type="EMBL" id="TFB03766.1"/>
    </source>
</evidence>
<accession>A0ABY2H6K9</accession>
<comment type="caution">
    <text evidence="2">The sequence shown here is derived from an EMBL/GenBank/DDBJ whole genome shotgun (WGS) entry which is preliminary data.</text>
</comment>
<organism evidence="2 3">
    <name type="scientific">Trichoderma ghanense</name>
    <dbReference type="NCBI Taxonomy" id="65468"/>
    <lineage>
        <taxon>Eukaryota</taxon>
        <taxon>Fungi</taxon>
        <taxon>Dikarya</taxon>
        <taxon>Ascomycota</taxon>
        <taxon>Pezizomycotina</taxon>
        <taxon>Sordariomycetes</taxon>
        <taxon>Hypocreomycetidae</taxon>
        <taxon>Hypocreales</taxon>
        <taxon>Hypocreaceae</taxon>
        <taxon>Trichoderma</taxon>
    </lineage>
</organism>
<feature type="compositionally biased region" description="Acidic residues" evidence="1">
    <location>
        <begin position="535"/>
        <end position="565"/>
    </location>
</feature>
<evidence type="ECO:0000256" key="1">
    <source>
        <dbReference type="SAM" id="MobiDB-lite"/>
    </source>
</evidence>
<keyword evidence="3" id="KW-1185">Reference proteome</keyword>
<sequence>MAYRNCSSCLTSPECSPIHSGCYDAFRAASDTKDTKALHRRLWRLTAWKRPWRMAQSLQLPIRSMYVAGLKQAAEALGLPDLSKLPAELLDEIYENSKQSHFWRCVSALKLAVDASENLDDALTLLKFDTIVFWERHGQLELELRTALPPIIRITMDAEGISKVERLPTVPTWDGECHKHYAYIVVDEECNSILCVSALSNSWHSQNGRLRIQLPRRRPAFPVWNTPCPPCMSGADGLGHAQGSFFSRSFPWNLSGDYLYAIDVGSVTGITFFYYQDELLGVHAHGSPGDTALSTFKRLYSWPWLKPQILWIYLPISKSDPITSLGIIVSMTPTSSILRNPRLEAQIRTVTQLTGVTAIGPQPPAPAPVECVWKSAPITLVYAKPQERRGVWLSCYGRNQPSIPDPPAAPIILPRLRGETAYHSEAPLDNVSSAVLFLDERNIYCRGILFRYLDGSCRALGECRVHVGSPVEVIAPVNFCFRGDAPSSRGGSVEVTFNHAEDHENVEGWTCRLMKGTVNLWFSASYACLQVAPLDSEDDDSSSGDSSDDSDDSDDSEEDEGSDFD</sequence>
<proteinExistence type="predicted"/>
<dbReference type="EMBL" id="PPTA01000005">
    <property type="protein sequence ID" value="TFB03766.1"/>
    <property type="molecule type" value="Genomic_DNA"/>
</dbReference>
<evidence type="ECO:0008006" key="4">
    <source>
        <dbReference type="Google" id="ProtNLM"/>
    </source>
</evidence>
<feature type="region of interest" description="Disordered" evidence="1">
    <location>
        <begin position="534"/>
        <end position="565"/>
    </location>
</feature>
<protein>
    <recommendedName>
        <fullName evidence="4">F-box domain-containing protein</fullName>
    </recommendedName>
</protein>
<dbReference type="RefSeq" id="XP_073559967.1">
    <property type="nucleotide sequence ID" value="XM_073701801.1"/>
</dbReference>
<dbReference type="GeneID" id="300576251"/>
<evidence type="ECO:0000313" key="3">
    <source>
        <dbReference type="Proteomes" id="UP001642720"/>
    </source>
</evidence>
<reference evidence="2 3" key="1">
    <citation type="submission" date="2018-01" db="EMBL/GenBank/DDBJ databases">
        <title>Genome characterization of the sugarcane-associated fungus Trichoderma ghanense CCMA-1212 and their application in lignocelulose bioconversion.</title>
        <authorList>
            <person name="Steindorff A.S."/>
            <person name="Mendes T.D."/>
            <person name="Vilela E.S.D."/>
            <person name="Rodrigues D.S."/>
            <person name="Formighieri E.F."/>
            <person name="Melo I.S."/>
            <person name="Favaro L.C.L."/>
        </authorList>
    </citation>
    <scope>NUCLEOTIDE SEQUENCE [LARGE SCALE GENOMIC DNA]</scope>
    <source>
        <strain evidence="2 3">CCMA-1212</strain>
    </source>
</reference>